<evidence type="ECO:0000256" key="4">
    <source>
        <dbReference type="ARBA" id="ARBA00023163"/>
    </source>
</evidence>
<evidence type="ECO:0000256" key="3">
    <source>
        <dbReference type="ARBA" id="ARBA00023125"/>
    </source>
</evidence>
<dbReference type="Gene3D" id="3.40.190.290">
    <property type="match status" value="1"/>
</dbReference>
<dbReference type="AlphaFoldDB" id="A0A420KER9"/>
<feature type="domain" description="HTH lysR-type" evidence="5">
    <location>
        <begin position="5"/>
        <end position="62"/>
    </location>
</feature>
<accession>A0A420KER9</accession>
<dbReference type="EMBL" id="NKDB02000001">
    <property type="protein sequence ID" value="RKJ98429.1"/>
    <property type="molecule type" value="Genomic_DNA"/>
</dbReference>
<dbReference type="InterPro" id="IPR005119">
    <property type="entry name" value="LysR_subst-bd"/>
</dbReference>
<dbReference type="PANTHER" id="PTHR30427:SF1">
    <property type="entry name" value="TRANSCRIPTIONAL ACTIVATOR PROTEIN LYSR"/>
    <property type="match status" value="1"/>
</dbReference>
<dbReference type="SUPFAM" id="SSF53850">
    <property type="entry name" value="Periplasmic binding protein-like II"/>
    <property type="match status" value="1"/>
</dbReference>
<dbReference type="GO" id="GO:0009089">
    <property type="term" value="P:lysine biosynthetic process via diaminopimelate"/>
    <property type="evidence" value="ECO:0007669"/>
    <property type="project" value="TreeGrafter"/>
</dbReference>
<protein>
    <submittedName>
        <fullName evidence="6">LysR family transcriptional regulator</fullName>
    </submittedName>
</protein>
<dbReference type="PANTHER" id="PTHR30427">
    <property type="entry name" value="TRANSCRIPTIONAL ACTIVATOR PROTEIN LYSR"/>
    <property type="match status" value="1"/>
</dbReference>
<organism evidence="6 7">
    <name type="scientific">Alicycliphilus denitrificans</name>
    <dbReference type="NCBI Taxonomy" id="179636"/>
    <lineage>
        <taxon>Bacteria</taxon>
        <taxon>Pseudomonadati</taxon>
        <taxon>Pseudomonadota</taxon>
        <taxon>Betaproteobacteria</taxon>
        <taxon>Burkholderiales</taxon>
        <taxon>Comamonadaceae</taxon>
        <taxon>Alicycliphilus</taxon>
    </lineage>
</organism>
<dbReference type="Pfam" id="PF03466">
    <property type="entry name" value="LysR_substrate"/>
    <property type="match status" value="1"/>
</dbReference>
<dbReference type="InterPro" id="IPR000847">
    <property type="entry name" value="LysR_HTH_N"/>
</dbReference>
<dbReference type="PROSITE" id="PS50931">
    <property type="entry name" value="HTH_LYSR"/>
    <property type="match status" value="1"/>
</dbReference>
<comment type="similarity">
    <text evidence="1">Belongs to the LysR transcriptional regulatory family.</text>
</comment>
<sequence>MTRPLHPREIEAFRAVIQTGTTTAAAQLLHTTQPSVSRLLSQMQAAAGLKLFDMHKGRLRPTSEAMDLYATVQQHFLGRERIERKLAVLRQSGAGALRIGCTPALGLSVIPAAVHSFAQHYPGTHLSLQTLGTTALREGLLHGHFDLVVSTMAIATPELDATVLHRSHAVCVMHPQHPLAARSELHVRDLQDQRLLTLNADDNIFLQLQHTMQAHGIQAGSTIETTYSSTICCLAAQGLGLGVVNPYVASLFARDLHILPLLPHCAVEVVLALAPQYAPSERADCFIESLRTQFERH</sequence>
<evidence type="ECO:0000259" key="5">
    <source>
        <dbReference type="PROSITE" id="PS50931"/>
    </source>
</evidence>
<dbReference type="GO" id="GO:0003700">
    <property type="term" value="F:DNA-binding transcription factor activity"/>
    <property type="evidence" value="ECO:0007669"/>
    <property type="project" value="InterPro"/>
</dbReference>
<dbReference type="RefSeq" id="WP_094434467.1">
    <property type="nucleotide sequence ID" value="NZ_CP181370.1"/>
</dbReference>
<comment type="caution">
    <text evidence="6">The sequence shown here is derived from an EMBL/GenBank/DDBJ whole genome shotgun (WGS) entry which is preliminary data.</text>
</comment>
<evidence type="ECO:0000313" key="7">
    <source>
        <dbReference type="Proteomes" id="UP000216225"/>
    </source>
</evidence>
<evidence type="ECO:0000313" key="6">
    <source>
        <dbReference type="EMBL" id="RKJ98429.1"/>
    </source>
</evidence>
<dbReference type="Gene3D" id="1.10.10.10">
    <property type="entry name" value="Winged helix-like DNA-binding domain superfamily/Winged helix DNA-binding domain"/>
    <property type="match status" value="1"/>
</dbReference>
<evidence type="ECO:0000256" key="2">
    <source>
        <dbReference type="ARBA" id="ARBA00023015"/>
    </source>
</evidence>
<dbReference type="InterPro" id="IPR037424">
    <property type="entry name" value="NocR_PBP2"/>
</dbReference>
<dbReference type="SUPFAM" id="SSF46785">
    <property type="entry name" value="Winged helix' DNA-binding domain"/>
    <property type="match status" value="1"/>
</dbReference>
<keyword evidence="4" id="KW-0804">Transcription</keyword>
<evidence type="ECO:0000256" key="1">
    <source>
        <dbReference type="ARBA" id="ARBA00009437"/>
    </source>
</evidence>
<name>A0A420KER9_9BURK</name>
<dbReference type="GO" id="GO:0043565">
    <property type="term" value="F:sequence-specific DNA binding"/>
    <property type="evidence" value="ECO:0007669"/>
    <property type="project" value="TreeGrafter"/>
</dbReference>
<dbReference type="InterPro" id="IPR036390">
    <property type="entry name" value="WH_DNA-bd_sf"/>
</dbReference>
<dbReference type="GO" id="GO:0010628">
    <property type="term" value="P:positive regulation of gene expression"/>
    <property type="evidence" value="ECO:0007669"/>
    <property type="project" value="TreeGrafter"/>
</dbReference>
<keyword evidence="2" id="KW-0805">Transcription regulation</keyword>
<reference evidence="6 7" key="1">
    <citation type="submission" date="2018-09" db="EMBL/GenBank/DDBJ databases">
        <title>Genome comparison of Alicycliphilus sp. BQ1, a polyurethanolytic bacterium, with its closest phylogenetic relatives Alicycliphilus denitrificans BC and K601, unable to attack polyurethane.</title>
        <authorList>
            <person name="Loza-Tavera H."/>
            <person name="Lozano L."/>
            <person name="Cevallos M."/>
            <person name="Maya-Lucas O."/>
            <person name="Garcia-Mena J."/>
            <person name="Hernandez J."/>
        </authorList>
    </citation>
    <scope>NUCLEOTIDE SEQUENCE [LARGE SCALE GENOMIC DNA]</scope>
    <source>
        <strain evidence="6 7">BQ1</strain>
    </source>
</reference>
<gene>
    <name evidence="6" type="ORF">CE154_001280</name>
</gene>
<proteinExistence type="inferred from homology"/>
<dbReference type="Proteomes" id="UP000216225">
    <property type="component" value="Unassembled WGS sequence"/>
</dbReference>
<dbReference type="CDD" id="cd08415">
    <property type="entry name" value="PBP2_LysR_opines_like"/>
    <property type="match status" value="1"/>
</dbReference>
<dbReference type="Pfam" id="PF00126">
    <property type="entry name" value="HTH_1"/>
    <property type="match status" value="1"/>
</dbReference>
<dbReference type="InterPro" id="IPR036388">
    <property type="entry name" value="WH-like_DNA-bd_sf"/>
</dbReference>
<keyword evidence="3" id="KW-0238">DNA-binding</keyword>